<dbReference type="GO" id="GO:0046559">
    <property type="term" value="F:alpha-glucuronidase activity"/>
    <property type="evidence" value="ECO:0007669"/>
    <property type="project" value="InterPro"/>
</dbReference>
<proteinExistence type="predicted"/>
<dbReference type="Gene3D" id="3.20.20.80">
    <property type="entry name" value="Glycosidases"/>
    <property type="match status" value="1"/>
</dbReference>
<dbReference type="SUPFAM" id="SSF51445">
    <property type="entry name" value="(Trans)glycosidases"/>
    <property type="match status" value="1"/>
</dbReference>
<dbReference type="Pfam" id="PF07488">
    <property type="entry name" value="Glyco_hydro_67M"/>
    <property type="match status" value="1"/>
</dbReference>
<dbReference type="InterPro" id="IPR011099">
    <property type="entry name" value="Glyco_hydro_67_C"/>
</dbReference>
<dbReference type="Pfam" id="PF07477">
    <property type="entry name" value="Glyco_hydro_67C"/>
    <property type="match status" value="1"/>
</dbReference>
<dbReference type="GO" id="GO:0005576">
    <property type="term" value="C:extracellular region"/>
    <property type="evidence" value="ECO:0007669"/>
    <property type="project" value="InterPro"/>
</dbReference>
<dbReference type="PANTHER" id="PTHR39207">
    <property type="entry name" value="ALPHA-GLUCURONIDASE A"/>
    <property type="match status" value="1"/>
</dbReference>
<accession>A0A6G1K8P6</accession>
<dbReference type="InterPro" id="IPR011100">
    <property type="entry name" value="Glyco_hydro_67_cat"/>
</dbReference>
<evidence type="ECO:0000259" key="2">
    <source>
        <dbReference type="Pfam" id="PF07488"/>
    </source>
</evidence>
<keyword evidence="4" id="KW-1185">Reference proteome</keyword>
<evidence type="ECO:0000313" key="4">
    <source>
        <dbReference type="Proteomes" id="UP000799428"/>
    </source>
</evidence>
<dbReference type="Proteomes" id="UP000799428">
    <property type="component" value="Unassembled WGS sequence"/>
</dbReference>
<dbReference type="EMBL" id="MU005771">
    <property type="protein sequence ID" value="KAF2708993.1"/>
    <property type="molecule type" value="Genomic_DNA"/>
</dbReference>
<keyword evidence="3" id="KW-0378">Hydrolase</keyword>
<dbReference type="GO" id="GO:0045493">
    <property type="term" value="P:xylan catabolic process"/>
    <property type="evidence" value="ECO:0007669"/>
    <property type="project" value="InterPro"/>
</dbReference>
<name>A0A6G1K8P6_9PLEO</name>
<dbReference type="InterPro" id="IPR037054">
    <property type="entry name" value="A-glucoronidase_C_sf"/>
</dbReference>
<dbReference type="OrthoDB" id="6501611at2759"/>
<feature type="domain" description="Glycosyl hydrolase family 67 catalytic" evidence="2">
    <location>
        <begin position="53"/>
        <end position="114"/>
    </location>
</feature>
<dbReference type="InterPro" id="IPR017853">
    <property type="entry name" value="GH"/>
</dbReference>
<dbReference type="Gene3D" id="3.90.1330.10">
    <property type="entry name" value="Alpha-glucuronidase, C-terminal domain"/>
    <property type="match status" value="1"/>
</dbReference>
<dbReference type="PANTHER" id="PTHR39207:SF1">
    <property type="entry name" value="ALPHA-GLUCURONIDASE A"/>
    <property type="match status" value="1"/>
</dbReference>
<dbReference type="AlphaFoldDB" id="A0A6G1K8P6"/>
<gene>
    <name evidence="3" type="ORF">K504DRAFT_380350</name>
</gene>
<evidence type="ECO:0000259" key="1">
    <source>
        <dbReference type="Pfam" id="PF07477"/>
    </source>
</evidence>
<evidence type="ECO:0000313" key="3">
    <source>
        <dbReference type="EMBL" id="KAF2708993.1"/>
    </source>
</evidence>
<organism evidence="3 4">
    <name type="scientific">Pleomassaria siparia CBS 279.74</name>
    <dbReference type="NCBI Taxonomy" id="1314801"/>
    <lineage>
        <taxon>Eukaryota</taxon>
        <taxon>Fungi</taxon>
        <taxon>Dikarya</taxon>
        <taxon>Ascomycota</taxon>
        <taxon>Pezizomycotina</taxon>
        <taxon>Dothideomycetes</taxon>
        <taxon>Pleosporomycetidae</taxon>
        <taxon>Pleosporales</taxon>
        <taxon>Pleomassariaceae</taxon>
        <taxon>Pleomassaria</taxon>
    </lineage>
</organism>
<reference evidence="3" key="1">
    <citation type="journal article" date="2020" name="Stud. Mycol.">
        <title>101 Dothideomycetes genomes: a test case for predicting lifestyles and emergence of pathogens.</title>
        <authorList>
            <person name="Haridas S."/>
            <person name="Albert R."/>
            <person name="Binder M."/>
            <person name="Bloem J."/>
            <person name="Labutti K."/>
            <person name="Salamov A."/>
            <person name="Andreopoulos B."/>
            <person name="Baker S."/>
            <person name="Barry K."/>
            <person name="Bills G."/>
            <person name="Bluhm B."/>
            <person name="Cannon C."/>
            <person name="Castanera R."/>
            <person name="Culley D."/>
            <person name="Daum C."/>
            <person name="Ezra D."/>
            <person name="Gonzalez J."/>
            <person name="Henrissat B."/>
            <person name="Kuo A."/>
            <person name="Liang C."/>
            <person name="Lipzen A."/>
            <person name="Lutzoni F."/>
            <person name="Magnuson J."/>
            <person name="Mondo S."/>
            <person name="Nolan M."/>
            <person name="Ohm R."/>
            <person name="Pangilinan J."/>
            <person name="Park H.-J."/>
            <person name="Ramirez L."/>
            <person name="Alfaro M."/>
            <person name="Sun H."/>
            <person name="Tritt A."/>
            <person name="Yoshinaga Y."/>
            <person name="Zwiers L.-H."/>
            <person name="Turgeon B."/>
            <person name="Goodwin S."/>
            <person name="Spatafora J."/>
            <person name="Crous P."/>
            <person name="Grigoriev I."/>
        </authorList>
    </citation>
    <scope>NUCLEOTIDE SEQUENCE</scope>
    <source>
        <strain evidence="3">CBS 279.74</strain>
    </source>
</reference>
<feature type="domain" description="Glycosyl hydrolase family 67 C-terminal" evidence="1">
    <location>
        <begin position="139"/>
        <end position="284"/>
    </location>
</feature>
<protein>
    <submittedName>
        <fullName evidence="3">Glycoside hydrolase family 67 protein</fullName>
    </submittedName>
</protein>
<sequence>MFRAFVYDNHINPANWIADRANAAVDLFKDLDGWFDDNVIVQIKYGPIDLQVQEYLGQQSHLVYLALLWKEILDFDLRADDRPSKVKDIISGKRFNRPLGGFAAVVNVGTNSTWLGSHLAMSNLYAYGMMAWDPSVEPEPNPASQDNNGWGQWTRADSTSIGMDRTVKNGTGNVGQYRPTIAKRFEDMETTPDNLLLWFHHVPYAHVPSSGKTVIQHFYDADYEGAATAQTFVEVWQSLKGKIDNDRYEDVNFRQIYQAGHALVWRDAINEFYHNLTGIPDLARRVGNHPYRILCSKSL</sequence>